<proteinExistence type="predicted"/>
<keyword evidence="4" id="KW-1185">Reference proteome</keyword>
<dbReference type="AlphaFoldDB" id="A0A4R2PJ26"/>
<organism evidence="3 4">
    <name type="scientific">Rhodothalassium salexigens DSM 2132</name>
    <dbReference type="NCBI Taxonomy" id="1188247"/>
    <lineage>
        <taxon>Bacteria</taxon>
        <taxon>Pseudomonadati</taxon>
        <taxon>Pseudomonadota</taxon>
        <taxon>Alphaproteobacteria</taxon>
        <taxon>Rhodothalassiales</taxon>
        <taxon>Rhodothalassiaceae</taxon>
        <taxon>Rhodothalassium</taxon>
    </lineage>
</organism>
<evidence type="ECO:0000313" key="4">
    <source>
        <dbReference type="Proteomes" id="UP000295399"/>
    </source>
</evidence>
<dbReference type="PANTHER" id="PTHR40547">
    <property type="entry name" value="SLL0298 PROTEIN"/>
    <property type="match status" value="1"/>
</dbReference>
<dbReference type="InterPro" id="IPR018639">
    <property type="entry name" value="DUF2062"/>
</dbReference>
<evidence type="ECO:0000256" key="1">
    <source>
        <dbReference type="SAM" id="Phobius"/>
    </source>
</evidence>
<sequence>MVPGAKAVKTGRQVMLFKRRRAPKRIERIRDWLWPRRGWRRAGQYLWHRLARLPASPHAIAAGLASGAAISFTPFLGFHLLGAWLLSLPMRGNWIAAWLGTVIGNPWTFPFIWLAIYNTGIAVVGERGSGSVDDAVIASLSFQAIVAAPGRLVPDVIWPMAVGGLPYAVAVFALTYWSSRGLVRRYQDRRRARLDRAAKARGRRLRPAGH</sequence>
<reference evidence="3 4" key="1">
    <citation type="submission" date="2019-03" db="EMBL/GenBank/DDBJ databases">
        <title>Genomic Encyclopedia of Type Strains, Phase IV (KMG-IV): sequencing the most valuable type-strain genomes for metagenomic binning, comparative biology and taxonomic classification.</title>
        <authorList>
            <person name="Goeker M."/>
        </authorList>
    </citation>
    <scope>NUCLEOTIDE SEQUENCE [LARGE SCALE GENOMIC DNA]</scope>
    <source>
        <strain evidence="3 4">DSM 2132</strain>
    </source>
</reference>
<accession>A0A4R2PJ26</accession>
<feature type="domain" description="DUF2062" evidence="2">
    <location>
        <begin position="41"/>
        <end position="191"/>
    </location>
</feature>
<dbReference type="EMBL" id="SLXO01000006">
    <property type="protein sequence ID" value="TCP33945.1"/>
    <property type="molecule type" value="Genomic_DNA"/>
</dbReference>
<gene>
    <name evidence="3" type="ORF">EV659_106103</name>
</gene>
<feature type="transmembrane region" description="Helical" evidence="1">
    <location>
        <begin position="156"/>
        <end position="177"/>
    </location>
</feature>
<name>A0A4R2PJ26_RHOSA</name>
<keyword evidence="1" id="KW-1133">Transmembrane helix</keyword>
<evidence type="ECO:0000313" key="3">
    <source>
        <dbReference type="EMBL" id="TCP33945.1"/>
    </source>
</evidence>
<dbReference type="Pfam" id="PF09835">
    <property type="entry name" value="DUF2062"/>
    <property type="match status" value="1"/>
</dbReference>
<dbReference type="InParanoid" id="A0A4R2PJ26"/>
<keyword evidence="1" id="KW-0812">Transmembrane</keyword>
<feature type="transmembrane region" description="Helical" evidence="1">
    <location>
        <begin position="59"/>
        <end position="87"/>
    </location>
</feature>
<dbReference type="PANTHER" id="PTHR40547:SF1">
    <property type="entry name" value="SLL0298 PROTEIN"/>
    <property type="match status" value="1"/>
</dbReference>
<dbReference type="Proteomes" id="UP000295399">
    <property type="component" value="Unassembled WGS sequence"/>
</dbReference>
<keyword evidence="1" id="KW-0472">Membrane</keyword>
<protein>
    <recommendedName>
        <fullName evidence="2">DUF2062 domain-containing protein</fullName>
    </recommendedName>
</protein>
<evidence type="ECO:0000259" key="2">
    <source>
        <dbReference type="Pfam" id="PF09835"/>
    </source>
</evidence>
<comment type="caution">
    <text evidence="3">The sequence shown here is derived from an EMBL/GenBank/DDBJ whole genome shotgun (WGS) entry which is preliminary data.</text>
</comment>